<dbReference type="InterPro" id="IPR030664">
    <property type="entry name" value="SdhA/FrdA/AprA"/>
</dbReference>
<sequence>MGNTQGEKAVRSMDRRSFFKLGGLTAGAAALAGGALAGCAPTSQSEMADTGAESAGTVAAAEVTASVFDTDILLIGGGFGASFAMEQACRAGQNLIVVDKAPYGFGGAFGMNFDIMHTWTPEAYYETADEVPEGTFVRDWSLFKQMKVQDKDEMYPEVAIANMGEILSPRNDDGTPFYLYDFPTTRGIEHSMTRHWSDYFRSKDYVTVHDKTMITDLIIEDGRCLGAVGIYLPTGEYRVYHAKATVSATGGSTQFFGWNSTSCTSNNCLDNTAEVEMSILRHGGRIADNEFCTYDLMTVYPRSFAASEGAMMGADSVHSGDLADADGNPLTAYVDPEVLTTQEGVIQAMALANDAGKGSENGGVYLTVTEESMPTMRWMYQRNAALLKRNFGFDFLKETVEVVPEMYEHGGQPLVDENAMCRDFEGLFVVRANSGSQGGNVNNTNRGMGRYAMKKAMEYVQSYEPLEGATYASVADEISRLEDLRMREIDDPLRPITVRRNVQYACAEAGRPVRPVATLEAARDELERILAEDVPRMACADKSRTYNLDWKDAIETLNLLDEARLFVAGSLEREESRDSLIRPEFPDVDDVNWKCSLAYTRAEDGTLTSEKITY</sequence>
<dbReference type="RefSeq" id="WP_326425142.1">
    <property type="nucleotide sequence ID" value="NZ_JAYMFF010000015.1"/>
</dbReference>
<keyword evidence="1" id="KW-0285">Flavoprotein</keyword>
<dbReference type="SUPFAM" id="SSF51905">
    <property type="entry name" value="FAD/NAD(P)-binding domain"/>
    <property type="match status" value="1"/>
</dbReference>
<keyword evidence="6" id="KW-1185">Reference proteome</keyword>
<reference evidence="5 6" key="1">
    <citation type="submission" date="2024-01" db="EMBL/GenBank/DDBJ databases">
        <title>novel species in genus Adlercreutzia.</title>
        <authorList>
            <person name="Liu X."/>
        </authorList>
    </citation>
    <scope>NUCLEOTIDE SEQUENCE [LARGE SCALE GENOMIC DNA]</scope>
    <source>
        <strain evidence="5 6">R7</strain>
    </source>
</reference>
<organism evidence="5 6">
    <name type="scientific">Adlercreutzia wanghongyangiae</name>
    <dbReference type="NCBI Taxonomy" id="3111451"/>
    <lineage>
        <taxon>Bacteria</taxon>
        <taxon>Bacillati</taxon>
        <taxon>Actinomycetota</taxon>
        <taxon>Coriobacteriia</taxon>
        <taxon>Eggerthellales</taxon>
        <taxon>Eggerthellaceae</taxon>
        <taxon>Adlercreutzia</taxon>
    </lineage>
</organism>
<dbReference type="InterPro" id="IPR037099">
    <property type="entry name" value="Fum_R/Succ_DH_flav-like_C_sf"/>
</dbReference>
<evidence type="ECO:0000313" key="6">
    <source>
        <dbReference type="Proteomes" id="UP001349994"/>
    </source>
</evidence>
<dbReference type="InterPro" id="IPR015939">
    <property type="entry name" value="Fum_Rdtase/Succ_DH_flav-like_C"/>
</dbReference>
<dbReference type="Proteomes" id="UP001349994">
    <property type="component" value="Unassembled WGS sequence"/>
</dbReference>
<dbReference type="InterPro" id="IPR006311">
    <property type="entry name" value="TAT_signal"/>
</dbReference>
<dbReference type="EMBL" id="JAYMFF010000015">
    <property type="protein sequence ID" value="MEC4176472.1"/>
    <property type="molecule type" value="Genomic_DNA"/>
</dbReference>
<dbReference type="PANTHER" id="PTHR11632">
    <property type="entry name" value="SUCCINATE DEHYDROGENASE 2 FLAVOPROTEIN SUBUNIT"/>
    <property type="match status" value="1"/>
</dbReference>
<dbReference type="Pfam" id="PF00890">
    <property type="entry name" value="FAD_binding_2"/>
    <property type="match status" value="1"/>
</dbReference>
<proteinExistence type="predicted"/>
<dbReference type="InterPro" id="IPR027477">
    <property type="entry name" value="Succ_DH/fumarate_Rdtase_cat_sf"/>
</dbReference>
<accession>A0ABU6IJ22</accession>
<dbReference type="PANTHER" id="PTHR11632:SF51">
    <property type="entry name" value="SUCCINATE DEHYDROGENASE [UBIQUINONE] FLAVOPROTEIN SUBUNIT, MITOCHONDRIAL"/>
    <property type="match status" value="1"/>
</dbReference>
<evidence type="ECO:0000256" key="2">
    <source>
        <dbReference type="ARBA" id="ARBA00023002"/>
    </source>
</evidence>
<evidence type="ECO:0000313" key="5">
    <source>
        <dbReference type="EMBL" id="MEC4176472.1"/>
    </source>
</evidence>
<dbReference type="Gene3D" id="3.90.700.10">
    <property type="entry name" value="Succinate dehydrogenase/fumarate reductase flavoprotein, catalytic domain"/>
    <property type="match status" value="1"/>
</dbReference>
<comment type="caution">
    <text evidence="5">The sequence shown here is derived from an EMBL/GenBank/DDBJ whole genome shotgun (WGS) entry which is preliminary data.</text>
</comment>
<protein>
    <submittedName>
        <fullName evidence="5">FAD-binding protein</fullName>
    </submittedName>
</protein>
<evidence type="ECO:0000259" key="3">
    <source>
        <dbReference type="Pfam" id="PF00890"/>
    </source>
</evidence>
<feature type="domain" description="Fumarate reductase/succinate dehydrogenase flavoprotein-like C-terminal" evidence="4">
    <location>
        <begin position="509"/>
        <end position="608"/>
    </location>
</feature>
<gene>
    <name evidence="5" type="ORF">VIN30_08455</name>
</gene>
<dbReference type="Pfam" id="PF02910">
    <property type="entry name" value="Succ_DH_flav_C"/>
    <property type="match status" value="1"/>
</dbReference>
<evidence type="ECO:0000259" key="4">
    <source>
        <dbReference type="Pfam" id="PF02910"/>
    </source>
</evidence>
<dbReference type="Gene3D" id="1.20.58.100">
    <property type="entry name" value="Fumarate reductase/succinate dehydrogenase flavoprotein-like, C-terminal domain"/>
    <property type="match status" value="1"/>
</dbReference>
<dbReference type="InterPro" id="IPR003953">
    <property type="entry name" value="FAD-dep_OxRdtase_2_FAD-bd"/>
</dbReference>
<dbReference type="InterPro" id="IPR036188">
    <property type="entry name" value="FAD/NAD-bd_sf"/>
</dbReference>
<dbReference type="PROSITE" id="PS51318">
    <property type="entry name" value="TAT"/>
    <property type="match status" value="1"/>
</dbReference>
<dbReference type="Gene3D" id="3.50.50.60">
    <property type="entry name" value="FAD/NAD(P)-binding domain"/>
    <property type="match status" value="1"/>
</dbReference>
<name>A0ABU6IJ22_9ACTN</name>
<evidence type="ECO:0000256" key="1">
    <source>
        <dbReference type="ARBA" id="ARBA00022630"/>
    </source>
</evidence>
<dbReference type="SUPFAM" id="SSF46977">
    <property type="entry name" value="Succinate dehydrogenase/fumarate reductase flavoprotein C-terminal domain"/>
    <property type="match status" value="1"/>
</dbReference>
<keyword evidence="2" id="KW-0560">Oxidoreductase</keyword>
<feature type="domain" description="FAD-dependent oxidoreductase 2 FAD-binding" evidence="3">
    <location>
        <begin position="71"/>
        <end position="401"/>
    </location>
</feature>